<feature type="non-terminal residue" evidence="3">
    <location>
        <position position="236"/>
    </location>
</feature>
<organism evidence="3">
    <name type="scientific">Tanacetum cinerariifolium</name>
    <name type="common">Dalmatian daisy</name>
    <name type="synonym">Chrysanthemum cinerariifolium</name>
    <dbReference type="NCBI Taxonomy" id="118510"/>
    <lineage>
        <taxon>Eukaryota</taxon>
        <taxon>Viridiplantae</taxon>
        <taxon>Streptophyta</taxon>
        <taxon>Embryophyta</taxon>
        <taxon>Tracheophyta</taxon>
        <taxon>Spermatophyta</taxon>
        <taxon>Magnoliopsida</taxon>
        <taxon>eudicotyledons</taxon>
        <taxon>Gunneridae</taxon>
        <taxon>Pentapetalae</taxon>
        <taxon>asterids</taxon>
        <taxon>campanulids</taxon>
        <taxon>Asterales</taxon>
        <taxon>Asteraceae</taxon>
        <taxon>Asteroideae</taxon>
        <taxon>Anthemideae</taxon>
        <taxon>Anthemidinae</taxon>
        <taxon>Tanacetum</taxon>
    </lineage>
</organism>
<evidence type="ECO:0000259" key="2">
    <source>
        <dbReference type="Pfam" id="PF25597"/>
    </source>
</evidence>
<proteinExistence type="predicted"/>
<comment type="caution">
    <text evidence="3">The sequence shown here is derived from an EMBL/GenBank/DDBJ whole genome shotgun (WGS) entry which is preliminary data.</text>
</comment>
<gene>
    <name evidence="3" type="ORF">Tci_589722</name>
</gene>
<dbReference type="EMBL" id="BKCJ010380988">
    <property type="protein sequence ID" value="GFA17750.1"/>
    <property type="molecule type" value="Genomic_DNA"/>
</dbReference>
<sequence>MKPFGYPVTILNTLDHLGKFKGNADEGFLIGYSVNCKAFRVFNSRTRRVEENLHIKILENKPNVVGIGIEINANAGKAGQEKAYDHEYILLSFMPSSTQSSEDKDAGEVPDKGDDGVSKGSGIDDQEKTDNNDRELGAKADINNLELLTVVSAILTTRMHKDHPKEHIIGDLNLATQTRRTLNFSEENAMIPNEFYRELTFFLGLPVKQKDDGIFISQDKYVADILKKFDFTTVKT</sequence>
<evidence type="ECO:0000256" key="1">
    <source>
        <dbReference type="SAM" id="MobiDB-lite"/>
    </source>
</evidence>
<feature type="compositionally biased region" description="Basic and acidic residues" evidence="1">
    <location>
        <begin position="125"/>
        <end position="136"/>
    </location>
</feature>
<feature type="region of interest" description="Disordered" evidence="1">
    <location>
        <begin position="97"/>
        <end position="136"/>
    </location>
</feature>
<protein>
    <submittedName>
        <fullName evidence="3">Retrovirus-related Pol polyprotein from transposon TNT 1-94</fullName>
    </submittedName>
</protein>
<reference evidence="3" key="1">
    <citation type="journal article" date="2019" name="Sci. Rep.">
        <title>Draft genome of Tanacetum cinerariifolium, the natural source of mosquito coil.</title>
        <authorList>
            <person name="Yamashiro T."/>
            <person name="Shiraishi A."/>
            <person name="Satake H."/>
            <person name="Nakayama K."/>
        </authorList>
    </citation>
    <scope>NUCLEOTIDE SEQUENCE</scope>
</reference>
<name>A0A699J7P1_TANCI</name>
<evidence type="ECO:0000313" key="3">
    <source>
        <dbReference type="EMBL" id="GFA17750.1"/>
    </source>
</evidence>
<dbReference type="Pfam" id="PF25597">
    <property type="entry name" value="SH3_retrovirus"/>
    <property type="match status" value="1"/>
</dbReference>
<dbReference type="AlphaFoldDB" id="A0A699J7P1"/>
<dbReference type="InterPro" id="IPR057670">
    <property type="entry name" value="SH3_retrovirus"/>
</dbReference>
<accession>A0A699J7P1</accession>
<feature type="compositionally biased region" description="Basic and acidic residues" evidence="1">
    <location>
        <begin position="101"/>
        <end position="117"/>
    </location>
</feature>
<feature type="domain" description="Retroviral polymerase SH3-like" evidence="2">
    <location>
        <begin position="15"/>
        <end position="61"/>
    </location>
</feature>